<feature type="compositionally biased region" description="Low complexity" evidence="3">
    <location>
        <begin position="1066"/>
        <end position="1075"/>
    </location>
</feature>
<feature type="region of interest" description="Disordered" evidence="3">
    <location>
        <begin position="1056"/>
        <end position="1094"/>
    </location>
</feature>
<evidence type="ECO:0000259" key="4">
    <source>
        <dbReference type="PROSITE" id="PS50222"/>
    </source>
</evidence>
<evidence type="ECO:0000313" key="5">
    <source>
        <dbReference type="EMBL" id="CAK0898487.1"/>
    </source>
</evidence>
<protein>
    <recommendedName>
        <fullName evidence="4">EF-hand domain-containing protein</fullName>
    </recommendedName>
</protein>
<dbReference type="InterPro" id="IPR029787">
    <property type="entry name" value="Nucleotide_cyclase"/>
</dbReference>
<organism evidence="5 6">
    <name type="scientific">Prorocentrum cordatum</name>
    <dbReference type="NCBI Taxonomy" id="2364126"/>
    <lineage>
        <taxon>Eukaryota</taxon>
        <taxon>Sar</taxon>
        <taxon>Alveolata</taxon>
        <taxon>Dinophyceae</taxon>
        <taxon>Prorocentrales</taxon>
        <taxon>Prorocentraceae</taxon>
        <taxon>Prorocentrum</taxon>
    </lineage>
</organism>
<evidence type="ECO:0000313" key="6">
    <source>
        <dbReference type="Proteomes" id="UP001189429"/>
    </source>
</evidence>
<sequence length="2227" mass="243541">MVGGPAQAGGASQLLAVHSEMVQGVRQAGVEVLEDSAASCLVKSAPRAADGMSAEDVALRLGELLCQWAKAQQPPIPLCVGVHTGKLTSFVLPSTGRSTYTGEAVVMCKHLVLSADQDRMVHFSDEVRGRLQLLGAAPVLLSRQGSSYILDSGADAAVEADPLDKAKASGATLSELVDKSFVPSAKQARVGPGSVGIRSVGNDQHEPAGDGGPMSLPEFTKHLEAYDVDIAEFGQGDAKTLQEFYNEVMVDQESYLTVTGKSLERVVEIVRMQLLMRGDDNRLRELRISAQAKADGTVRRRNQRLAMVMRPCDDLHWKDAAVQCLERKFGLGRADQRKCLSFEWDTYALAEERLASRTVPDIMTIYKVHSVTVTVRDKGRPELAALGLPLGLDFTTQRGTRFWSWAPVANSREDMLIDLLKTNGINISEFPAGAFADLYDEVYEKCQSTLQVVDRELVRKVRVVKLWLHADILAVDHVLLLGSKVQRGKSDTQDKGRPLTMKMPLDGDWKQAVETVLLTRLGMTKDTQLSCIAVDEGSYKEDEMWSYSSAFPGLKTCYRIDEVTARVVLPGGGEVDASTLHRIGLPDGQNFAFSRWEPAKGPGKDDLVITHWQWQSAKDLVNTDSVNNNKTAPLAKTYVEARLQRRRHLVPDVEAALPAPKATFGCVASPRSRSGMLLESLMKGRKMDMKRARRAASRICDPRYSCKDFYEDITAAFPELGLYLCGDMTSGRAGEDEYQRTLGAMFCFFWMMRLHLDGAHSFCFGLDENWKPRQKPYDNSSEALAEWERRSAFHRDAEWASLELLLVNAGLLEEATPPELQPARKRSFLELASKRAYVLRKHDTERTLAMLVLTAIHDIMKTVQLLPTVCKKHGTFRGYKVGEVINDHDAALAYILEHHPGLLPSYAALPREQQESIKFTQSKMEYNMGWLVQAEAPPGALFRKFKRVIESGQASPKDLAFYFTHWFTDLAGAEPFPTEGCEKFVLKFPKHVLNQFLLSFSIVQNISVPGPTEGWRAALHPGPMADACPNGMHIKNTFLDCQSPWIDYASVGGRPHSDPTFDRHSFSSASPSESSAGHRQGASQAGGRRCDSGGGEAVALGKARALAPTPLVLEFSAPAPSFALLSAGTSEPAAPAASDRCSCFNGEARGAPGASASFLKASAGRAAGGVAASAGARPCRAVPELQGPLAQRPSSEPATAAAAAAARCHEVSTGARIVALAPVMWAKCPPAPPDWLFQALWCASVGEVSTGWAWLAAAAPEEDLCGGAVVAREAAPAAAAARVGAGAPAAAPAETGDAEPDDDGVEELVAAVRADIELIEIAGYTLQQALDRFLTTLTEAPLAPPEAAEDARAMARDLVTRLSSAAAGVKPAILGSSVSLDVQFKLVVPDARTVAERLWDFRGPAGPPIPAQILEEEKDTGASVQCSPTTNQVVVKAVKLNIAEYAARWVAAFGPVNQASPSPGSFIPTAAAPPPPGQPSVAAWLQRGAGAARRLGADAAAPPPARRVAEFRPNSATRGADASAPTVPQSRRSRSSILGALAAHFVTESEEFTDDEASKAYLTSTFKLGPLKGVEAFRIWKVFEALKVDGEVHHTDLTRALQMAGFQAPDQACVCAAKESVTHWSTLTKAQFNEFAVAFERENEKLQDAMFAKFDIDGSGQIDRGELESLLENFGIVPMRHILDEVLNEVDEDGSGNVGLDEFRKVFEILRMREGFSKEEFSELTELFDKLDLDGSGEMDIRELTVLLGYLDYNLGTNERDVIVKEVDTDGSGELCEVEFLLFMRRCRQIEMRKLTDAFKKLVPEADGVVCFHHMIDTFTEMGYEVDVDATWEAAQSAGVTSKEARLDSSDFWKVLTECRAREWFTSQELQQIGDIFEQVDVGGSGEVDIVQVDKALLGLGLSLRTELFLYLVGKVDLDNSGMLNLMEFRKLVRMYRNGQAELVRTTFVEFADQNSRWLSVADSWKAFNSLGLVKDSIKSFHEVQALGPLDLRAFLRAARSFERGQELYREQNSGFGEQAVHDLELRFRKFDADGSGALESRELVPLVEEVLPGVATLPENRARVMKMMAEAQGGASTESEYLAQVELKSYNRTFTHANSTQIELNFQQFLKLLSLIRGFKLERLYKEEQRVIEECSLTGTEVQQLRELFLESASGDGCMTTKDLWLLFRNICPLGDRNKVELHRHIADVGPAASGGDESINFGELLMLMGRLRDANFAGIRDKFFS</sequence>
<feature type="domain" description="EF-hand" evidence="4">
    <location>
        <begin position="1868"/>
        <end position="1903"/>
    </location>
</feature>
<reference evidence="5" key="1">
    <citation type="submission" date="2023-10" db="EMBL/GenBank/DDBJ databases">
        <authorList>
            <person name="Chen Y."/>
            <person name="Shah S."/>
            <person name="Dougan E. K."/>
            <person name="Thang M."/>
            <person name="Chan C."/>
        </authorList>
    </citation>
    <scope>NUCLEOTIDE SEQUENCE [LARGE SCALE GENOMIC DNA]</scope>
</reference>
<dbReference type="InterPro" id="IPR002048">
    <property type="entry name" value="EF_hand_dom"/>
</dbReference>
<dbReference type="EMBL" id="CAUYUJ010020481">
    <property type="protein sequence ID" value="CAK0898487.1"/>
    <property type="molecule type" value="Genomic_DNA"/>
</dbReference>
<dbReference type="InterPro" id="IPR050145">
    <property type="entry name" value="Centrin_CML-like"/>
</dbReference>
<dbReference type="Pfam" id="PF13202">
    <property type="entry name" value="EF-hand_5"/>
    <property type="match status" value="1"/>
</dbReference>
<dbReference type="SUPFAM" id="SSF55073">
    <property type="entry name" value="Nucleotide cyclase"/>
    <property type="match status" value="1"/>
</dbReference>
<dbReference type="InterPro" id="IPR018247">
    <property type="entry name" value="EF_Hand_1_Ca_BS"/>
</dbReference>
<gene>
    <name evidence="5" type="ORF">PCOR1329_LOCUS76328</name>
</gene>
<evidence type="ECO:0000256" key="3">
    <source>
        <dbReference type="SAM" id="MobiDB-lite"/>
    </source>
</evidence>
<feature type="domain" description="EF-hand" evidence="4">
    <location>
        <begin position="1642"/>
        <end position="1677"/>
    </location>
</feature>
<keyword evidence="6" id="KW-1185">Reference proteome</keyword>
<dbReference type="Pfam" id="PF13499">
    <property type="entry name" value="EF-hand_7"/>
    <property type="match status" value="1"/>
</dbReference>
<comment type="caution">
    <text evidence="5">The sequence shown here is derived from an EMBL/GenBank/DDBJ whole genome shotgun (WGS) entry which is preliminary data.</text>
</comment>
<dbReference type="PROSITE" id="PS00018">
    <property type="entry name" value="EF_HAND_1"/>
    <property type="match status" value="6"/>
</dbReference>
<evidence type="ECO:0000256" key="2">
    <source>
        <dbReference type="ARBA" id="ARBA00022837"/>
    </source>
</evidence>
<dbReference type="SMART" id="SM00054">
    <property type="entry name" value="EFh"/>
    <property type="match status" value="8"/>
</dbReference>
<dbReference type="PROSITE" id="PS50222">
    <property type="entry name" value="EF_HAND_2"/>
    <property type="match status" value="5"/>
</dbReference>
<dbReference type="InterPro" id="IPR011992">
    <property type="entry name" value="EF-hand-dom_pair"/>
</dbReference>
<name>A0ABN9XFN3_9DINO</name>
<feature type="domain" description="EF-hand" evidence="4">
    <location>
        <begin position="1678"/>
        <end position="1713"/>
    </location>
</feature>
<feature type="compositionally biased region" description="Basic and acidic residues" evidence="3">
    <location>
        <begin position="1056"/>
        <end position="1065"/>
    </location>
</feature>
<dbReference type="Proteomes" id="UP001189429">
    <property type="component" value="Unassembled WGS sequence"/>
</dbReference>
<accession>A0ABN9XFN3</accession>
<feature type="region of interest" description="Disordered" evidence="3">
    <location>
        <begin position="192"/>
        <end position="213"/>
    </location>
</feature>
<feature type="region of interest" description="Disordered" evidence="3">
    <location>
        <begin position="1493"/>
        <end position="1531"/>
    </location>
</feature>
<feature type="domain" description="EF-hand" evidence="4">
    <location>
        <begin position="2019"/>
        <end position="2054"/>
    </location>
</feature>
<dbReference type="SUPFAM" id="SSF47473">
    <property type="entry name" value="EF-hand"/>
    <property type="match status" value="4"/>
</dbReference>
<keyword evidence="1" id="KW-0677">Repeat</keyword>
<evidence type="ECO:0000256" key="1">
    <source>
        <dbReference type="ARBA" id="ARBA00022737"/>
    </source>
</evidence>
<feature type="domain" description="EF-hand" evidence="4">
    <location>
        <begin position="1719"/>
        <end position="1754"/>
    </location>
</feature>
<dbReference type="Gene3D" id="1.10.238.10">
    <property type="entry name" value="EF-hand"/>
    <property type="match status" value="4"/>
</dbReference>
<keyword evidence="2" id="KW-0106">Calcium</keyword>
<proteinExistence type="predicted"/>
<dbReference type="PANTHER" id="PTHR23050">
    <property type="entry name" value="CALCIUM BINDING PROTEIN"/>
    <property type="match status" value="1"/>
</dbReference>